<dbReference type="InterPro" id="IPR000700">
    <property type="entry name" value="PAS-assoc_C"/>
</dbReference>
<feature type="domain" description="PAC" evidence="2">
    <location>
        <begin position="355"/>
        <end position="407"/>
    </location>
</feature>
<keyword evidence="1" id="KW-0472">Membrane</keyword>
<keyword evidence="1" id="KW-0812">Transmembrane</keyword>
<dbReference type="NCBIfam" id="TIGR00254">
    <property type="entry name" value="GGDEF"/>
    <property type="match status" value="1"/>
</dbReference>
<dbReference type="AlphaFoldDB" id="A0A432W4Q9"/>
<feature type="transmembrane region" description="Helical" evidence="1">
    <location>
        <begin position="120"/>
        <end position="140"/>
    </location>
</feature>
<feature type="transmembrane region" description="Helical" evidence="1">
    <location>
        <begin position="187"/>
        <end position="207"/>
    </location>
</feature>
<dbReference type="InterPro" id="IPR029787">
    <property type="entry name" value="Nucleotide_cyclase"/>
</dbReference>
<dbReference type="PROSITE" id="PS50887">
    <property type="entry name" value="GGDEF"/>
    <property type="match status" value="1"/>
</dbReference>
<dbReference type="Pfam" id="PF00990">
    <property type="entry name" value="GGDEF"/>
    <property type="match status" value="1"/>
</dbReference>
<evidence type="ECO:0000256" key="1">
    <source>
        <dbReference type="PROSITE-ProRule" id="PRU00244"/>
    </source>
</evidence>
<feature type="transmembrane region" description="Helical" evidence="1">
    <location>
        <begin position="61"/>
        <end position="82"/>
    </location>
</feature>
<feature type="transmembrane region" description="Helical" evidence="1">
    <location>
        <begin position="88"/>
        <end position="113"/>
    </location>
</feature>
<gene>
    <name evidence="6" type="ORF">CWE09_11510</name>
</gene>
<feature type="domain" description="MHYT" evidence="5">
    <location>
        <begin position="21"/>
        <end position="215"/>
    </location>
</feature>
<dbReference type="PANTHER" id="PTHR44757">
    <property type="entry name" value="DIGUANYLATE CYCLASE DGCP"/>
    <property type="match status" value="1"/>
</dbReference>
<feature type="domain" description="GGDEF" evidence="4">
    <location>
        <begin position="436"/>
        <end position="581"/>
    </location>
</feature>
<evidence type="ECO:0000259" key="2">
    <source>
        <dbReference type="PROSITE" id="PS50113"/>
    </source>
</evidence>
<dbReference type="Pfam" id="PF00563">
    <property type="entry name" value="EAL"/>
    <property type="match status" value="1"/>
</dbReference>
<dbReference type="InterPro" id="IPR052155">
    <property type="entry name" value="Biofilm_reg_signaling"/>
</dbReference>
<dbReference type="SUPFAM" id="SSF55785">
    <property type="entry name" value="PYP-like sensor domain (PAS domain)"/>
    <property type="match status" value="1"/>
</dbReference>
<dbReference type="CDD" id="cd01949">
    <property type="entry name" value="GGDEF"/>
    <property type="match status" value="1"/>
</dbReference>
<feature type="transmembrane region" description="Helical" evidence="1">
    <location>
        <begin position="227"/>
        <end position="255"/>
    </location>
</feature>
<dbReference type="SMART" id="SM00052">
    <property type="entry name" value="EAL"/>
    <property type="match status" value="1"/>
</dbReference>
<dbReference type="Gene3D" id="3.30.450.20">
    <property type="entry name" value="PAS domain"/>
    <property type="match status" value="1"/>
</dbReference>
<dbReference type="SMART" id="SM00267">
    <property type="entry name" value="GGDEF"/>
    <property type="match status" value="1"/>
</dbReference>
<dbReference type="InterPro" id="IPR043128">
    <property type="entry name" value="Rev_trsase/Diguanyl_cyclase"/>
</dbReference>
<evidence type="ECO:0000259" key="3">
    <source>
        <dbReference type="PROSITE" id="PS50883"/>
    </source>
</evidence>
<dbReference type="InterPro" id="IPR035965">
    <property type="entry name" value="PAS-like_dom_sf"/>
</dbReference>
<dbReference type="SUPFAM" id="SSF55073">
    <property type="entry name" value="Nucleotide cyclase"/>
    <property type="match status" value="1"/>
</dbReference>
<feature type="transmembrane region" description="Helical" evidence="1">
    <location>
        <begin position="152"/>
        <end position="175"/>
    </location>
</feature>
<dbReference type="Pfam" id="PF08447">
    <property type="entry name" value="PAS_3"/>
    <property type="match status" value="1"/>
</dbReference>
<dbReference type="RefSeq" id="WP_126804176.1">
    <property type="nucleotide sequence ID" value="NZ_PIPL01000002.1"/>
</dbReference>
<evidence type="ECO:0000259" key="5">
    <source>
        <dbReference type="PROSITE" id="PS50924"/>
    </source>
</evidence>
<dbReference type="SUPFAM" id="SSF141868">
    <property type="entry name" value="EAL domain-like"/>
    <property type="match status" value="1"/>
</dbReference>
<dbReference type="Gene3D" id="3.30.70.270">
    <property type="match status" value="1"/>
</dbReference>
<dbReference type="PROSITE" id="PS50113">
    <property type="entry name" value="PAC"/>
    <property type="match status" value="1"/>
</dbReference>
<dbReference type="InterPro" id="IPR005330">
    <property type="entry name" value="MHYT_dom"/>
</dbReference>
<dbReference type="OrthoDB" id="9812358at2"/>
<dbReference type="CDD" id="cd00130">
    <property type="entry name" value="PAS"/>
    <property type="match status" value="1"/>
</dbReference>
<accession>A0A432W4Q9</accession>
<dbReference type="Proteomes" id="UP000288293">
    <property type="component" value="Unassembled WGS sequence"/>
</dbReference>
<sequence length="854" mass="94823">MTLLQFSSNTIDLSQAYQGHHVTGLILLSVMTAILAAFASFSHIELMQRKNSRLARLPWHLTGAFAMGVGVWAMHFLGMLSFRLPVEVSYHLGLTLASIIPAVLAGYVTLYVIAYTKPALTTIIGGGVLMGSGIGAMHYIGMGAMVLQADRLYQPGWFLASIGAAITLATCALAIRPLLRRYLQNPLLLNLASSVLMGLAIASMHYVAMHATVFMPSEQVQSVLPGFAMTSGGLIGAAAAGAILIVLMTTTAVIMRIHWYRAEQSSQHSKDLAKTLQDRIATITKRVPGMVYELRKSASGKFSFPYLSDASNDIFGISPAQVESNARLLLDKIYPEDLRDLTFSIQHSAQHLSAWQHEFRVVAHTGHKERWLLGSAMPVQEEDGGISWSGFVTDISDRKEADETIHHLAYYDALTNLPNRRMMHDYLQDMVADHQVPGIACYFDLDNFKRLNDTMGHSAGDQLLIQIAERLLLILPQSAVGGRLSSDEFLLLLPGHSEDSDFPKQLLHALNQPFMVQEYPFECSLSIGVCSFGNSSFGNSSFSKSSFSKSRISGEQVLKHADIAMQEAKVTGGNRICLFTPKMQQRVERRYSLEADLREALAQQQLSLVFQPQLNAGGRITGSEALLRWQHPVQLNITPADFIPIAEETGLIVPIGYWVIEQACIQLKLWEKSAQTSALTLSINVSARQFYQPGFTGELIRRVQESKIDPSLLILELTESLVLEDLEDAQARMQRIRAIGIRFAMDDFGTGYSSLAYLAELPFDEVKIDQSFLRDAGDKVDAREWIIIEAIIGIANQLQMQVIAEGIEIESHYLRLLEYGCNGFQGYYFSHPLPLNEFERLLLPAYSHESVYRK</sequence>
<keyword evidence="1" id="KW-1133">Transmembrane helix</keyword>
<dbReference type="Gene3D" id="3.20.20.450">
    <property type="entry name" value="EAL domain"/>
    <property type="match status" value="1"/>
</dbReference>
<dbReference type="EMBL" id="PIPL01000002">
    <property type="protein sequence ID" value="RUO24475.1"/>
    <property type="molecule type" value="Genomic_DNA"/>
</dbReference>
<dbReference type="InterPro" id="IPR035919">
    <property type="entry name" value="EAL_sf"/>
</dbReference>
<dbReference type="GO" id="GO:0016020">
    <property type="term" value="C:membrane"/>
    <property type="evidence" value="ECO:0007669"/>
    <property type="project" value="UniProtKB-UniRule"/>
</dbReference>
<feature type="domain" description="EAL" evidence="3">
    <location>
        <begin position="590"/>
        <end position="846"/>
    </location>
</feature>
<dbReference type="CDD" id="cd01948">
    <property type="entry name" value="EAL"/>
    <property type="match status" value="1"/>
</dbReference>
<feature type="transmembrane region" description="Helical" evidence="1">
    <location>
        <begin position="20"/>
        <end position="41"/>
    </location>
</feature>
<proteinExistence type="predicted"/>
<dbReference type="PANTHER" id="PTHR44757:SF2">
    <property type="entry name" value="BIOFILM ARCHITECTURE MAINTENANCE PROTEIN MBAA"/>
    <property type="match status" value="1"/>
</dbReference>
<dbReference type="PROSITE" id="PS50883">
    <property type="entry name" value="EAL"/>
    <property type="match status" value="1"/>
</dbReference>
<comment type="caution">
    <text evidence="6">The sequence shown here is derived from an EMBL/GenBank/DDBJ whole genome shotgun (WGS) entry which is preliminary data.</text>
</comment>
<evidence type="ECO:0000259" key="4">
    <source>
        <dbReference type="PROSITE" id="PS50887"/>
    </source>
</evidence>
<reference evidence="6 7" key="1">
    <citation type="journal article" date="2011" name="Front. Microbiol.">
        <title>Genomic signatures of strain selection and enhancement in Bacillus atrophaeus var. globigii, a historical biowarfare simulant.</title>
        <authorList>
            <person name="Gibbons H.S."/>
            <person name="Broomall S.M."/>
            <person name="McNew L.A."/>
            <person name="Daligault H."/>
            <person name="Chapman C."/>
            <person name="Bruce D."/>
            <person name="Karavis M."/>
            <person name="Krepps M."/>
            <person name="McGregor P.A."/>
            <person name="Hong C."/>
            <person name="Park K.H."/>
            <person name="Akmal A."/>
            <person name="Feldman A."/>
            <person name="Lin J.S."/>
            <person name="Chang W.E."/>
            <person name="Higgs B.W."/>
            <person name="Demirev P."/>
            <person name="Lindquist J."/>
            <person name="Liem A."/>
            <person name="Fochler E."/>
            <person name="Read T.D."/>
            <person name="Tapia R."/>
            <person name="Johnson S."/>
            <person name="Bishop-Lilly K.A."/>
            <person name="Detter C."/>
            <person name="Han C."/>
            <person name="Sozhamannan S."/>
            <person name="Rosenzweig C.N."/>
            <person name="Skowronski E.W."/>
        </authorList>
    </citation>
    <scope>NUCLEOTIDE SEQUENCE [LARGE SCALE GENOMIC DNA]</scope>
    <source>
        <strain evidence="6 7">MLST1</strain>
    </source>
</reference>
<evidence type="ECO:0000313" key="6">
    <source>
        <dbReference type="EMBL" id="RUO24475.1"/>
    </source>
</evidence>
<name>A0A432W4Q9_9GAMM</name>
<organism evidence="6 7">
    <name type="scientific">Aliidiomarina minuta</name>
    <dbReference type="NCBI Taxonomy" id="880057"/>
    <lineage>
        <taxon>Bacteria</taxon>
        <taxon>Pseudomonadati</taxon>
        <taxon>Pseudomonadota</taxon>
        <taxon>Gammaproteobacteria</taxon>
        <taxon>Alteromonadales</taxon>
        <taxon>Idiomarinaceae</taxon>
        <taxon>Aliidiomarina</taxon>
    </lineage>
</organism>
<protein>
    <submittedName>
        <fullName evidence="6">Bifunctional diguanylate cyclase/phosphodiesterase</fullName>
    </submittedName>
</protein>
<dbReference type="InterPro" id="IPR013655">
    <property type="entry name" value="PAS_fold_3"/>
</dbReference>
<dbReference type="Pfam" id="PF03707">
    <property type="entry name" value="MHYT"/>
    <property type="match status" value="2"/>
</dbReference>
<dbReference type="InterPro" id="IPR000160">
    <property type="entry name" value="GGDEF_dom"/>
</dbReference>
<dbReference type="InterPro" id="IPR000014">
    <property type="entry name" value="PAS"/>
</dbReference>
<evidence type="ECO:0000313" key="7">
    <source>
        <dbReference type="Proteomes" id="UP000288293"/>
    </source>
</evidence>
<dbReference type="PROSITE" id="PS50924">
    <property type="entry name" value="MHYT"/>
    <property type="match status" value="1"/>
</dbReference>
<keyword evidence="7" id="KW-1185">Reference proteome</keyword>
<dbReference type="InterPro" id="IPR001633">
    <property type="entry name" value="EAL_dom"/>
</dbReference>